<evidence type="ECO:0000256" key="5">
    <source>
        <dbReference type="ARBA" id="ARBA00023125"/>
    </source>
</evidence>
<protein>
    <submittedName>
        <fullName evidence="14">Neural cell adhesion molecule 2-like</fullName>
    </submittedName>
</protein>
<evidence type="ECO:0000259" key="11">
    <source>
        <dbReference type="PROSITE" id="PS50835"/>
    </source>
</evidence>
<keyword evidence="9" id="KW-0393">Immunoglobulin domain</keyword>
<name>A0A3Q0J2R2_DIACI</name>
<dbReference type="AlphaFoldDB" id="A0A3Q0J2R2"/>
<evidence type="ECO:0000256" key="7">
    <source>
        <dbReference type="ARBA" id="ARBA00023157"/>
    </source>
</evidence>
<keyword evidence="3" id="KW-0732">Signal</keyword>
<dbReference type="PROSITE" id="PS50835">
    <property type="entry name" value="IG_LIKE"/>
    <property type="match status" value="2"/>
</dbReference>
<keyword evidence="4" id="KW-0677">Repeat</keyword>
<dbReference type="PaxDb" id="121845-A0A3Q0J2R2"/>
<dbReference type="InterPro" id="IPR006600">
    <property type="entry name" value="HTH_CenpB_DNA-bd_dom"/>
</dbReference>
<dbReference type="GO" id="GO:0043005">
    <property type="term" value="C:neuron projection"/>
    <property type="evidence" value="ECO:0007669"/>
    <property type="project" value="TreeGrafter"/>
</dbReference>
<accession>A0A3Q0J2R2</accession>
<evidence type="ECO:0000256" key="3">
    <source>
        <dbReference type="ARBA" id="ARBA00022729"/>
    </source>
</evidence>
<keyword evidence="5" id="KW-0238">DNA-binding</keyword>
<evidence type="ECO:0000256" key="8">
    <source>
        <dbReference type="ARBA" id="ARBA00023180"/>
    </source>
</evidence>
<dbReference type="GO" id="GO:0003677">
    <property type="term" value="F:DNA binding"/>
    <property type="evidence" value="ECO:0007669"/>
    <property type="project" value="UniProtKB-KW"/>
</dbReference>
<keyword evidence="6" id="KW-0472">Membrane</keyword>
<reference evidence="14" key="1">
    <citation type="submission" date="2025-08" db="UniProtKB">
        <authorList>
            <consortium name="RefSeq"/>
        </authorList>
    </citation>
    <scope>IDENTIFICATION</scope>
</reference>
<dbReference type="KEGG" id="dci:103513789"/>
<dbReference type="PANTHER" id="PTHR12231:SF247">
    <property type="entry name" value="DPR-INTERACTING PROTEIN DELTA, ISOFORM D"/>
    <property type="match status" value="1"/>
</dbReference>
<dbReference type="InterPro" id="IPR003599">
    <property type="entry name" value="Ig_sub"/>
</dbReference>
<feature type="region of interest" description="Disordered" evidence="10">
    <location>
        <begin position="226"/>
        <end position="261"/>
    </location>
</feature>
<dbReference type="Gene3D" id="2.60.40.10">
    <property type="entry name" value="Immunoglobulins"/>
    <property type="match status" value="2"/>
</dbReference>
<dbReference type="InterPro" id="IPR007110">
    <property type="entry name" value="Ig-like_dom"/>
</dbReference>
<feature type="domain" description="HTH CENPB-type" evidence="12">
    <location>
        <begin position="279"/>
        <end position="356"/>
    </location>
</feature>
<evidence type="ECO:0000256" key="6">
    <source>
        <dbReference type="ARBA" id="ARBA00023136"/>
    </source>
</evidence>
<evidence type="ECO:0000259" key="12">
    <source>
        <dbReference type="PROSITE" id="PS51253"/>
    </source>
</evidence>
<sequence length="467" mass="52608">PPNILDTESTPSSVAVREEFNITLTCKAEGFPAPEIKWRREDNQPISINKRKKVHMHYGEQLNITKISRTEMGAYLCIATNNVPPSVSKRITVDVEFPPMIWVPNQLVGAPVSTDVTVDCQIEAYPRAISYWMFENSIILESKKYHLNFTENSYRAHMKMTVKNLESKDFGSYKCISKNSLGETEGSIRLYEIPMASKPPKATEMVSGANKEERVSVKTIARVLPTKPTSSAGGKHRGYLTTPRSPMNEVRAPGLSTSSGRSCIVQSRDENHEAASLMKPLGRKPCLPTELEQELVKYLLEMESIYHGLTRQDVRVMAFLLAKHNNISHTFNANNGMAGRDWLAGFLKRHSQILSVRKPTGTSHARAKGFNREVDKFFNTLEELHSKHNFTADRMFNVDETGLTIVESKMTEFHKTRETEGDSHEAVPHLPKKVIRDLLVSRKAWAMVDCLSMITMLTTKGKWGLSG</sequence>
<feature type="domain" description="Ig-like" evidence="11">
    <location>
        <begin position="2"/>
        <end position="92"/>
    </location>
</feature>
<dbReference type="SMART" id="SM00408">
    <property type="entry name" value="IGc2"/>
    <property type="match status" value="2"/>
</dbReference>
<dbReference type="InterPro" id="IPR013098">
    <property type="entry name" value="Ig_I-set"/>
</dbReference>
<dbReference type="Proteomes" id="UP000079169">
    <property type="component" value="Unplaced"/>
</dbReference>
<evidence type="ECO:0000256" key="1">
    <source>
        <dbReference type="ARBA" id="ARBA00004236"/>
    </source>
</evidence>
<dbReference type="SUPFAM" id="SSF48726">
    <property type="entry name" value="Immunoglobulin"/>
    <property type="match status" value="2"/>
</dbReference>
<dbReference type="RefSeq" id="XP_026682701.1">
    <property type="nucleotide sequence ID" value="XM_026826900.1"/>
</dbReference>
<keyword evidence="7" id="KW-1015">Disulfide bond</keyword>
<dbReference type="InterPro" id="IPR003598">
    <property type="entry name" value="Ig_sub2"/>
</dbReference>
<dbReference type="Pfam" id="PF07679">
    <property type="entry name" value="I-set"/>
    <property type="match status" value="1"/>
</dbReference>
<feature type="non-terminal residue" evidence="14">
    <location>
        <position position="1"/>
    </location>
</feature>
<proteinExistence type="predicted"/>
<dbReference type="InterPro" id="IPR051170">
    <property type="entry name" value="Neural/epithelial_adhesion"/>
</dbReference>
<evidence type="ECO:0000256" key="4">
    <source>
        <dbReference type="ARBA" id="ARBA00022737"/>
    </source>
</evidence>
<evidence type="ECO:0000256" key="9">
    <source>
        <dbReference type="ARBA" id="ARBA00023319"/>
    </source>
</evidence>
<feature type="domain" description="Ig-like" evidence="11">
    <location>
        <begin position="98"/>
        <end position="189"/>
    </location>
</feature>
<evidence type="ECO:0000313" key="14">
    <source>
        <dbReference type="RefSeq" id="XP_026682701.1"/>
    </source>
</evidence>
<dbReference type="FunFam" id="2.60.40.10:FF:000376">
    <property type="entry name" value="CLUMA_CG000981, isoform A"/>
    <property type="match status" value="1"/>
</dbReference>
<organism evidence="13 14">
    <name type="scientific">Diaphorina citri</name>
    <name type="common">Asian citrus psyllid</name>
    <dbReference type="NCBI Taxonomy" id="121845"/>
    <lineage>
        <taxon>Eukaryota</taxon>
        <taxon>Metazoa</taxon>
        <taxon>Ecdysozoa</taxon>
        <taxon>Arthropoda</taxon>
        <taxon>Hexapoda</taxon>
        <taxon>Insecta</taxon>
        <taxon>Pterygota</taxon>
        <taxon>Neoptera</taxon>
        <taxon>Paraneoptera</taxon>
        <taxon>Hemiptera</taxon>
        <taxon>Sternorrhyncha</taxon>
        <taxon>Psylloidea</taxon>
        <taxon>Psyllidae</taxon>
        <taxon>Diaphorininae</taxon>
        <taxon>Diaphorina</taxon>
    </lineage>
</organism>
<dbReference type="GO" id="GO:0005886">
    <property type="term" value="C:plasma membrane"/>
    <property type="evidence" value="ECO:0007669"/>
    <property type="project" value="UniProtKB-SubCell"/>
</dbReference>
<dbReference type="SMART" id="SM00409">
    <property type="entry name" value="IG"/>
    <property type="match status" value="2"/>
</dbReference>
<keyword evidence="13" id="KW-1185">Reference proteome</keyword>
<dbReference type="GeneID" id="103513789"/>
<comment type="subcellular location">
    <subcellularLocation>
        <location evidence="1">Cell membrane</location>
    </subcellularLocation>
</comment>
<dbReference type="InterPro" id="IPR036179">
    <property type="entry name" value="Ig-like_dom_sf"/>
</dbReference>
<evidence type="ECO:0000256" key="2">
    <source>
        <dbReference type="ARBA" id="ARBA00022475"/>
    </source>
</evidence>
<evidence type="ECO:0000313" key="13">
    <source>
        <dbReference type="Proteomes" id="UP000079169"/>
    </source>
</evidence>
<dbReference type="Pfam" id="PF13927">
    <property type="entry name" value="Ig_3"/>
    <property type="match status" value="1"/>
</dbReference>
<dbReference type="PROSITE" id="PS51253">
    <property type="entry name" value="HTH_CENPB"/>
    <property type="match status" value="1"/>
</dbReference>
<dbReference type="FunFam" id="2.60.40.10:FF:000328">
    <property type="entry name" value="CLUMA_CG000981, isoform A"/>
    <property type="match status" value="1"/>
</dbReference>
<keyword evidence="2" id="KW-1003">Cell membrane</keyword>
<dbReference type="PANTHER" id="PTHR12231">
    <property type="entry name" value="CTX-RELATED TYPE I TRANSMEMBRANE PROTEIN"/>
    <property type="match status" value="1"/>
</dbReference>
<keyword evidence="8" id="KW-0325">Glycoprotein</keyword>
<gene>
    <name evidence="14" type="primary">LOC103513789</name>
</gene>
<dbReference type="InterPro" id="IPR013783">
    <property type="entry name" value="Ig-like_fold"/>
</dbReference>
<evidence type="ECO:0000256" key="10">
    <source>
        <dbReference type="SAM" id="MobiDB-lite"/>
    </source>
</evidence>
<dbReference type="STRING" id="121845.A0A3Q0J2R2"/>